<reference evidence="1 2" key="1">
    <citation type="journal article" date="2016" name="Front. Microbiol.">
        <title>Single-Cell (Meta-)Genomics of a Dimorphic Candidatus Thiomargarita nelsonii Reveals Genomic Plasticity.</title>
        <authorList>
            <person name="Flood B.E."/>
            <person name="Fliss P."/>
            <person name="Jones D.S."/>
            <person name="Dick G.J."/>
            <person name="Jain S."/>
            <person name="Kaster A.K."/>
            <person name="Winkel M."/>
            <person name="Mussmann M."/>
            <person name="Bailey J."/>
        </authorList>
    </citation>
    <scope>NUCLEOTIDE SEQUENCE [LARGE SCALE GENOMIC DNA]</scope>
    <source>
        <strain evidence="1">Hydrate Ridge</strain>
    </source>
</reference>
<sequence>MVDVHTKSTVFLYDSYQIKSDKEQAADYAKNLGFDSVTIALFIPVLEEAVLEKLSTIEVVNGVEVSVVAIGWV</sequence>
<keyword evidence="2" id="KW-1185">Reference proteome</keyword>
<gene>
    <name evidence="1" type="ORF">PN36_00275</name>
</gene>
<dbReference type="AlphaFoldDB" id="A0A0A6PFD6"/>
<organism evidence="1 2">
    <name type="scientific">Candidatus Thiomargarita nelsonii</name>
    <dbReference type="NCBI Taxonomy" id="1003181"/>
    <lineage>
        <taxon>Bacteria</taxon>
        <taxon>Pseudomonadati</taxon>
        <taxon>Pseudomonadota</taxon>
        <taxon>Gammaproteobacteria</taxon>
        <taxon>Thiotrichales</taxon>
        <taxon>Thiotrichaceae</taxon>
        <taxon>Thiomargarita</taxon>
    </lineage>
</organism>
<comment type="caution">
    <text evidence="1">The sequence shown here is derived from an EMBL/GenBank/DDBJ whole genome shotgun (WGS) entry which is preliminary data.</text>
</comment>
<protein>
    <submittedName>
        <fullName evidence="1">Uncharacterized protein</fullName>
    </submittedName>
</protein>
<proteinExistence type="predicted"/>
<dbReference type="EMBL" id="JSZA02000001">
    <property type="protein sequence ID" value="KHD08997.1"/>
    <property type="molecule type" value="Genomic_DNA"/>
</dbReference>
<name>A0A0A6PFD6_9GAMM</name>
<evidence type="ECO:0000313" key="2">
    <source>
        <dbReference type="Proteomes" id="UP000030428"/>
    </source>
</evidence>
<dbReference type="Proteomes" id="UP000030428">
    <property type="component" value="Unassembled WGS sequence"/>
</dbReference>
<accession>A0A0A6PFD6</accession>
<evidence type="ECO:0000313" key="1">
    <source>
        <dbReference type="EMBL" id="KHD08997.1"/>
    </source>
</evidence>